<accession>A0A8S5SHY6</accession>
<protein>
    <submittedName>
        <fullName evidence="1">Uncharacterized protein</fullName>
    </submittedName>
</protein>
<reference evidence="1" key="1">
    <citation type="journal article" date="2021" name="Proc. Natl. Acad. Sci. U.S.A.">
        <title>A Catalog of Tens of Thousands of Viruses from Human Metagenomes Reveals Hidden Associations with Chronic Diseases.</title>
        <authorList>
            <person name="Tisza M.J."/>
            <person name="Buck C.B."/>
        </authorList>
    </citation>
    <scope>NUCLEOTIDE SEQUENCE</scope>
    <source>
        <strain evidence="1">CtHAs12</strain>
    </source>
</reference>
<proteinExistence type="predicted"/>
<name>A0A8S5SHY6_9CAUD</name>
<dbReference type="EMBL" id="BK032599">
    <property type="protein sequence ID" value="DAF50660.1"/>
    <property type="molecule type" value="Genomic_DNA"/>
</dbReference>
<evidence type="ECO:0000313" key="1">
    <source>
        <dbReference type="EMBL" id="DAF50660.1"/>
    </source>
</evidence>
<sequence length="355" mass="41344">MQLSNYKQCLVGTVQLYNSKLKEHIGEMFAKNKISCDGVQQVDMFDARPAVNVTDLKLEEQIARCLTESEKAICLFEDWEYEKDYRYSAVFTADDFETVKHAVEGIPTQEAEQNESERTVGYDAPEPLPVRRELEEQVMLKFCFVFSAVHPQSGEEMLLKYPVLVVLHQKHQLIEMRFDVLKQYFQTQQGFYSKLVQKIRAYLKEKLAVELVPLEMNFMKETANDEVKLIAEYMNMASGGRAVLEVGDNEEWVLPFIGELKSLIQEYHADLEKVPALEDALNQFVYEKSEMSEFPWIELLWPNEIKTRSVRAKFTFNYGNNGFGLIQHYYNAVLIGRERMDRVIEHISANRPRDC</sequence>
<organism evidence="1">
    <name type="scientific">Siphoviridae sp. ctHAs12</name>
    <dbReference type="NCBI Taxonomy" id="2827826"/>
    <lineage>
        <taxon>Viruses</taxon>
        <taxon>Duplodnaviria</taxon>
        <taxon>Heunggongvirae</taxon>
        <taxon>Uroviricota</taxon>
        <taxon>Caudoviricetes</taxon>
    </lineage>
</organism>